<keyword evidence="1" id="KW-0808">Transferase</keyword>
<keyword evidence="1" id="KW-0418">Kinase</keyword>
<organism evidence="1 2">
    <name type="scientific">Pectobacterium cacticida</name>
    <dbReference type="NCBI Taxonomy" id="69221"/>
    <lineage>
        <taxon>Bacteria</taxon>
        <taxon>Pseudomonadati</taxon>
        <taxon>Pseudomonadota</taxon>
        <taxon>Gammaproteobacteria</taxon>
        <taxon>Enterobacterales</taxon>
        <taxon>Pectobacteriaceae</taxon>
        <taxon>Pectobacterium</taxon>
    </lineage>
</organism>
<evidence type="ECO:0000313" key="2">
    <source>
        <dbReference type="Proteomes" id="UP001379444"/>
    </source>
</evidence>
<dbReference type="InterPro" id="IPR011009">
    <property type="entry name" value="Kinase-like_dom_sf"/>
</dbReference>
<dbReference type="GO" id="GO:0016301">
    <property type="term" value="F:kinase activity"/>
    <property type="evidence" value="ECO:0007669"/>
    <property type="project" value="UniProtKB-KW"/>
</dbReference>
<dbReference type="EMBL" id="CP125967">
    <property type="protein sequence ID" value="WWO39025.1"/>
    <property type="molecule type" value="Genomic_DNA"/>
</dbReference>
<sequence>MTIKKINSEGFSIYIKDDGTDYLALLHAFLAGKLDYKLLNSGNADRSVALVRSQGKKYVIKRDREIDSRIEKKIMNFIFGPFFSRLIVDIDRAIARGCTVTADLYLVMEKTHFRMVTDVYTIHEYIDGTPLANLRQLKKYIPAIRSCVLSLHAAGLASNDIHAGNFILTPHGDIRIIDLSAKGSHKVCQANDLLALHRQFNIDVDSTGWVYHLIRLKEQFRFFSRKLRHRDCH</sequence>
<name>A0ABZ2GCP7_9GAMM</name>
<accession>A0ABZ2GCP7</accession>
<gene>
    <name evidence="1" type="ORF">QNA12_03055</name>
</gene>
<dbReference type="SUPFAM" id="SSF56112">
    <property type="entry name" value="Protein kinase-like (PK-like)"/>
    <property type="match status" value="1"/>
</dbReference>
<evidence type="ECO:0000313" key="1">
    <source>
        <dbReference type="EMBL" id="WWO39025.1"/>
    </source>
</evidence>
<keyword evidence="2" id="KW-1185">Reference proteome</keyword>
<dbReference type="Pfam" id="PF06176">
    <property type="entry name" value="WaaY"/>
    <property type="match status" value="1"/>
</dbReference>
<dbReference type="InterPro" id="IPR009330">
    <property type="entry name" value="LipoPS_heptP_kinase"/>
</dbReference>
<dbReference type="RefSeq" id="WP_264496975.1">
    <property type="nucleotide sequence ID" value="NZ_CP109947.1"/>
</dbReference>
<proteinExistence type="predicted"/>
<reference evidence="1 2" key="1">
    <citation type="journal article" date="2024" name="Front. Plant Sci.">
        <title>Comprehensive phenomic and genomic studies of the species, Pectobacterium cacticida and proposal for reclassification as Alcorniella cacticida comb. nov.</title>
        <authorList>
            <person name="Jonca J."/>
            <person name="Pirhonen M."/>
            <person name="Waleron M.M."/>
            <person name="Gawor J."/>
            <person name="Mrozik A."/>
            <person name="Smoktunowicz M."/>
            <person name="Waleron K."/>
            <person name="Waleron M."/>
        </authorList>
    </citation>
    <scope>NUCLEOTIDE SEQUENCE [LARGE SCALE GENOMIC DNA]</scope>
    <source>
        <strain evidence="1 2">DPMP6</strain>
    </source>
</reference>
<dbReference type="Proteomes" id="UP001379444">
    <property type="component" value="Chromosome"/>
</dbReference>
<protein>
    <submittedName>
        <fullName evidence="1">Lipopolysaccharide core heptose(II) kinase RfaY</fullName>
    </submittedName>
</protein>